<dbReference type="AlphaFoldDB" id="A0A073B0W8"/>
<keyword evidence="3" id="KW-1185">Reference proteome</keyword>
<evidence type="ECO:0000313" key="3">
    <source>
        <dbReference type="Proteomes" id="UP000031419"/>
    </source>
</evidence>
<proteinExistence type="predicted"/>
<protein>
    <submittedName>
        <fullName evidence="2">SAM-dependent methyltransferase</fullName>
    </submittedName>
</protein>
<comment type="caution">
    <text evidence="2">The sequence shown here is derived from an EMBL/GenBank/DDBJ whole genome shotgun (WGS) entry which is preliminary data.</text>
</comment>
<dbReference type="EMBL" id="JNVU01000014">
    <property type="protein sequence ID" value="KEI45196.1"/>
    <property type="molecule type" value="Genomic_DNA"/>
</dbReference>
<dbReference type="CDD" id="cd02440">
    <property type="entry name" value="AdoMet_MTases"/>
    <property type="match status" value="1"/>
</dbReference>
<sequence>MRNPRVVGAPTPTSAAVAETVAQVVPTTGTPVVVELGPGTGSLSDGIHRRLPEGARHIGIELSPELVDHLREHKPWLEVVHGDAADLLALLDKAGVTEVDAVISSIPWSLLAPNAQDHILRQATEALTPHGAFTALTYLGADRTQGGRRFRARLHDTFDEVLTHTTWLNFPPILHYICRRPLR</sequence>
<dbReference type="eggNOG" id="COG3963">
    <property type="taxonomic scope" value="Bacteria"/>
</dbReference>
<keyword evidence="2" id="KW-0808">Transferase</keyword>
<evidence type="ECO:0000313" key="2">
    <source>
        <dbReference type="EMBL" id="KEI45196.1"/>
    </source>
</evidence>
<dbReference type="InterPro" id="IPR041698">
    <property type="entry name" value="Methyltransf_25"/>
</dbReference>
<dbReference type="GO" id="GO:0032259">
    <property type="term" value="P:methylation"/>
    <property type="evidence" value="ECO:0007669"/>
    <property type="project" value="UniProtKB-KW"/>
</dbReference>
<keyword evidence="2" id="KW-0489">Methyltransferase</keyword>
<evidence type="ECO:0000259" key="1">
    <source>
        <dbReference type="Pfam" id="PF13649"/>
    </source>
</evidence>
<dbReference type="OrthoDB" id="5179028at2"/>
<organism evidence="2 3">
    <name type="scientific">Saccharopolyspora rectivirgula</name>
    <dbReference type="NCBI Taxonomy" id="28042"/>
    <lineage>
        <taxon>Bacteria</taxon>
        <taxon>Bacillati</taxon>
        <taxon>Actinomycetota</taxon>
        <taxon>Actinomycetes</taxon>
        <taxon>Pseudonocardiales</taxon>
        <taxon>Pseudonocardiaceae</taxon>
        <taxon>Saccharopolyspora</taxon>
    </lineage>
</organism>
<dbReference type="Pfam" id="PF13649">
    <property type="entry name" value="Methyltransf_25"/>
    <property type="match status" value="1"/>
</dbReference>
<reference evidence="2 3" key="1">
    <citation type="submission" date="2014-06" db="EMBL/GenBank/DDBJ databases">
        <title>Saccharopolyspora rectivirgula DSM-43113 Genome sequencing.</title>
        <authorList>
            <person name="Barrera C."/>
            <person name="Millon L."/>
            <person name="Rognon B."/>
            <person name="Zaugg C."/>
            <person name="Monod M."/>
        </authorList>
    </citation>
    <scope>NUCLEOTIDE SEQUENCE [LARGE SCALE GENOMIC DNA]</scope>
    <source>
        <strain evidence="2 3">DSM 43113</strain>
    </source>
</reference>
<dbReference type="SUPFAM" id="SSF53335">
    <property type="entry name" value="S-adenosyl-L-methionine-dependent methyltransferases"/>
    <property type="match status" value="1"/>
</dbReference>
<dbReference type="Proteomes" id="UP000031419">
    <property type="component" value="Unassembled WGS sequence"/>
</dbReference>
<feature type="domain" description="Methyltransferase" evidence="1">
    <location>
        <begin position="33"/>
        <end position="131"/>
    </location>
</feature>
<dbReference type="STRING" id="28042.GU90_05270"/>
<accession>A0A073B0W8</accession>
<gene>
    <name evidence="2" type="ORF">GU90_05270</name>
</gene>
<dbReference type="GO" id="GO:0008168">
    <property type="term" value="F:methyltransferase activity"/>
    <property type="evidence" value="ECO:0007669"/>
    <property type="project" value="UniProtKB-KW"/>
</dbReference>
<dbReference type="Gene3D" id="3.40.50.150">
    <property type="entry name" value="Vaccinia Virus protein VP39"/>
    <property type="match status" value="1"/>
</dbReference>
<name>A0A073B0W8_9PSEU</name>
<dbReference type="InterPro" id="IPR029063">
    <property type="entry name" value="SAM-dependent_MTases_sf"/>
</dbReference>